<dbReference type="SMART" id="SM00460">
    <property type="entry name" value="TGc"/>
    <property type="match status" value="1"/>
</dbReference>
<gene>
    <name evidence="4" type="ORF">NCTC12092_00104</name>
</gene>
<dbReference type="Gene3D" id="3.10.620.30">
    <property type="match status" value="1"/>
</dbReference>
<accession>A0A380JPB3</accession>
<feature type="domain" description="Transglutaminase-like" evidence="3">
    <location>
        <begin position="455"/>
        <end position="516"/>
    </location>
</feature>
<keyword evidence="2" id="KW-0732">Signal</keyword>
<dbReference type="GO" id="GO:0005737">
    <property type="term" value="C:cytoplasm"/>
    <property type="evidence" value="ECO:0007669"/>
    <property type="project" value="TreeGrafter"/>
</dbReference>
<proteinExistence type="predicted"/>
<evidence type="ECO:0000313" key="5">
    <source>
        <dbReference type="Proteomes" id="UP000254461"/>
    </source>
</evidence>
<evidence type="ECO:0000256" key="2">
    <source>
        <dbReference type="SAM" id="SignalP"/>
    </source>
</evidence>
<dbReference type="EMBL" id="UHFF01000002">
    <property type="protein sequence ID" value="SUN44508.1"/>
    <property type="molecule type" value="Genomic_DNA"/>
</dbReference>
<reference evidence="4 5" key="1">
    <citation type="submission" date="2018-06" db="EMBL/GenBank/DDBJ databases">
        <authorList>
            <consortium name="Pathogen Informatics"/>
            <person name="Doyle S."/>
        </authorList>
    </citation>
    <scope>NUCLEOTIDE SEQUENCE [LARGE SCALE GENOMIC DNA]</scope>
    <source>
        <strain evidence="4 5">NCTC12092</strain>
    </source>
</reference>
<name>A0A380JPB3_9STRE</name>
<dbReference type="SUPFAM" id="SSF54001">
    <property type="entry name" value="Cysteine proteinases"/>
    <property type="match status" value="1"/>
</dbReference>
<dbReference type="PANTHER" id="PTHR46333">
    <property type="entry name" value="CYTOKINESIS PROTEIN 3"/>
    <property type="match status" value="1"/>
</dbReference>
<feature type="chain" id="PRO_5016780494" evidence="2">
    <location>
        <begin position="27"/>
        <end position="593"/>
    </location>
</feature>
<protein>
    <submittedName>
        <fullName evidence="4">Exported protein</fullName>
    </submittedName>
</protein>
<feature type="signal peptide" evidence="2">
    <location>
        <begin position="1"/>
        <end position="26"/>
    </location>
</feature>
<organism evidence="4 5">
    <name type="scientific">Streptococcus equi subsp. equi</name>
    <dbReference type="NCBI Taxonomy" id="148942"/>
    <lineage>
        <taxon>Bacteria</taxon>
        <taxon>Bacillati</taxon>
        <taxon>Bacillota</taxon>
        <taxon>Bacilli</taxon>
        <taxon>Lactobacillales</taxon>
        <taxon>Streptococcaceae</taxon>
        <taxon>Streptococcus</taxon>
    </lineage>
</organism>
<feature type="compositionally biased region" description="Polar residues" evidence="1">
    <location>
        <begin position="253"/>
        <end position="265"/>
    </location>
</feature>
<feature type="region of interest" description="Disordered" evidence="1">
    <location>
        <begin position="246"/>
        <end position="267"/>
    </location>
</feature>
<dbReference type="InterPro" id="IPR038765">
    <property type="entry name" value="Papain-like_cys_pep_sf"/>
</dbReference>
<evidence type="ECO:0000313" key="4">
    <source>
        <dbReference type="EMBL" id="SUN44508.1"/>
    </source>
</evidence>
<dbReference type="Pfam" id="PF01841">
    <property type="entry name" value="Transglut_core"/>
    <property type="match status" value="1"/>
</dbReference>
<dbReference type="Proteomes" id="UP000254461">
    <property type="component" value="Unassembled WGS sequence"/>
</dbReference>
<dbReference type="InterPro" id="IPR052557">
    <property type="entry name" value="CAP/Cytokinesis_protein"/>
</dbReference>
<evidence type="ECO:0000259" key="3">
    <source>
        <dbReference type="SMART" id="SM00460"/>
    </source>
</evidence>
<dbReference type="PANTHER" id="PTHR46333:SF2">
    <property type="entry name" value="CYTOKINESIS PROTEIN 3"/>
    <property type="match status" value="1"/>
</dbReference>
<dbReference type="AlphaFoldDB" id="A0A380JPB3"/>
<dbReference type="RefSeq" id="WP_234991587.1">
    <property type="nucleotide sequence ID" value="NZ_UHFF01000002.1"/>
</dbReference>
<dbReference type="InterPro" id="IPR002931">
    <property type="entry name" value="Transglutaminase-like"/>
</dbReference>
<evidence type="ECO:0000256" key="1">
    <source>
        <dbReference type="SAM" id="MobiDB-lite"/>
    </source>
</evidence>
<sequence>MNKPLIKSCLLALLTLAGLTSMAAQADVNTYNQGRTYNDTPYYSAYHHYYDHMRDTADNGIDNWGRLTRYHYYRETYYQLEAERQQLVRTYLELKASYDDQVALSSQRLQQYQSGWSDLQSRFEQLRKTNPVVGGDYRIVELEGNLQSYQTLLQQLSMADFVSQYKDRLDALTRLDTERARLIDTWWESDSNYSDLNTNLTLVNGYIKELNQALQELLKDHQGKMTSDLQTLGDRQAELARRLTDIESKPKRQATSQPRGSQTHWRSAPRADVALWNELRNEGDYASATTDNALPSQPYRADLTAVHDLEALQAQSDEAHRLRAKEIVFTLQRSNISRQGDIDLSGAITAFVKEKLLVTPNARGVSSGFRWQMQTYDNEYLTITLMPQYYMTDDQYKEYYDHLKAWTAQHIQSTDTEVEKIDKIQDYIMTNYHYATGKVGGVTRTGISVQTPYAFIKDREAVCQAYAQMFKDMGRLAGLDVHYIQGYGDPVGGLSSLHAWNIVKVDGQYYHIDLTWNDTIDSTNHNHTYTLRGNDFMSKTHLWNAAYAISDSDYAAYPRAIYSAYGSGRLQRSRTDYLPYRGMDYSVSRYSYA</sequence>